<keyword evidence="1 4" id="KW-0479">Metal-binding</keyword>
<dbReference type="PANTHER" id="PTHR43401:SF2">
    <property type="entry name" value="L-THREONINE 3-DEHYDROGENASE"/>
    <property type="match status" value="1"/>
</dbReference>
<evidence type="ECO:0000256" key="2">
    <source>
        <dbReference type="ARBA" id="ARBA00022833"/>
    </source>
</evidence>
<evidence type="ECO:0000256" key="3">
    <source>
        <dbReference type="ARBA" id="ARBA00023002"/>
    </source>
</evidence>
<dbReference type="AlphaFoldDB" id="A0A564K718"/>
<comment type="cofactor">
    <cofactor evidence="4">
        <name>Zn(2+)</name>
        <dbReference type="ChEBI" id="CHEBI:29105"/>
    </cofactor>
</comment>
<dbReference type="OrthoDB" id="9773078at2"/>
<gene>
    <name evidence="6" type="primary">gatD_1</name>
    <name evidence="6" type="ORF">SB6422_01550</name>
</gene>
<dbReference type="PROSITE" id="PS00059">
    <property type="entry name" value="ADH_ZINC"/>
    <property type="match status" value="1"/>
</dbReference>
<name>A0A564K718_9ENTR</name>
<dbReference type="PANTHER" id="PTHR43401">
    <property type="entry name" value="L-THREONINE 3-DEHYDROGENASE"/>
    <property type="match status" value="1"/>
</dbReference>
<evidence type="ECO:0000256" key="4">
    <source>
        <dbReference type="RuleBase" id="RU361277"/>
    </source>
</evidence>
<dbReference type="CDD" id="cd08236">
    <property type="entry name" value="sugar_DH"/>
    <property type="match status" value="1"/>
</dbReference>
<dbReference type="Pfam" id="PF08240">
    <property type="entry name" value="ADH_N"/>
    <property type="match status" value="1"/>
</dbReference>
<dbReference type="InterPro" id="IPR013149">
    <property type="entry name" value="ADH-like_C"/>
</dbReference>
<dbReference type="Pfam" id="PF00107">
    <property type="entry name" value="ADH_zinc_N"/>
    <property type="match status" value="1"/>
</dbReference>
<organism evidence="6 7">
    <name type="scientific">Klebsiella huaxiensis</name>
    <dbReference type="NCBI Taxonomy" id="2153354"/>
    <lineage>
        <taxon>Bacteria</taxon>
        <taxon>Pseudomonadati</taxon>
        <taxon>Pseudomonadota</taxon>
        <taxon>Gammaproteobacteria</taxon>
        <taxon>Enterobacterales</taxon>
        <taxon>Enterobacteriaceae</taxon>
        <taxon>Klebsiella/Raoultella group</taxon>
        <taxon>Klebsiella</taxon>
    </lineage>
</organism>
<sequence>MKALNLYSIKDVRYEEVEKPSLVNNDDVLIKVQVAGICGSDISRFGKLGSYNPGLTWGHEFSGVVEQVGPAASGLKSGDHVTACNCFPCFVCRYCQQGHYARCADLKVLGGHKNGAFAEYILVPARNVLKLPDSMDFATASFIEPSSVVVHGLRQVDIKAGSRVAVVGCGTIGLLAVQWAKVCGAGEVLAFDTDEQKLDIAKRTGASHVFSVLDEGYLPRFQTLTEYLGVDVVIESSGNAGGIASALLLAAKGGSVVLLGIPYGDVSFPRLNFEKIVRNELKVLGSWNSISAPFPGQEWKTSIQYLNSGTINIKPLISRRVALKDVPAVFPGLYNRQDFFVKVLIDIGSCTGTE</sequence>
<comment type="similarity">
    <text evidence="4">Belongs to the zinc-containing alcohol dehydrogenase family.</text>
</comment>
<feature type="domain" description="Enoyl reductase (ER)" evidence="5">
    <location>
        <begin position="7"/>
        <end position="345"/>
    </location>
</feature>
<dbReference type="SUPFAM" id="SSF51735">
    <property type="entry name" value="NAD(P)-binding Rossmann-fold domains"/>
    <property type="match status" value="1"/>
</dbReference>
<dbReference type="InterPro" id="IPR002328">
    <property type="entry name" value="ADH_Zn_CS"/>
</dbReference>
<dbReference type="SMART" id="SM00829">
    <property type="entry name" value="PKS_ER"/>
    <property type="match status" value="1"/>
</dbReference>
<accession>A0A564K718</accession>
<reference evidence="6 7" key="1">
    <citation type="submission" date="2019-07" db="EMBL/GenBank/DDBJ databases">
        <authorList>
            <person name="Brisse S."/>
            <person name="Rodrigues C."/>
            <person name="Thorpe H."/>
        </authorList>
    </citation>
    <scope>NUCLEOTIDE SEQUENCE [LARGE SCALE GENOMIC DNA]</scope>
    <source>
        <strain evidence="6">SB6422</strain>
    </source>
</reference>
<evidence type="ECO:0000313" key="6">
    <source>
        <dbReference type="EMBL" id="VUS65736.1"/>
    </source>
</evidence>
<evidence type="ECO:0000313" key="7">
    <source>
        <dbReference type="Proteomes" id="UP000317374"/>
    </source>
</evidence>
<dbReference type="InterPro" id="IPR036291">
    <property type="entry name" value="NAD(P)-bd_dom_sf"/>
</dbReference>
<evidence type="ECO:0000256" key="1">
    <source>
        <dbReference type="ARBA" id="ARBA00022723"/>
    </source>
</evidence>
<dbReference type="RefSeq" id="WP_142513380.1">
    <property type="nucleotide sequence ID" value="NZ_CABGGW010000023.1"/>
</dbReference>
<keyword evidence="3" id="KW-0560">Oxidoreductase</keyword>
<dbReference type="InterPro" id="IPR013154">
    <property type="entry name" value="ADH-like_N"/>
</dbReference>
<proteinExistence type="inferred from homology"/>
<dbReference type="Gene3D" id="3.90.180.10">
    <property type="entry name" value="Medium-chain alcohol dehydrogenases, catalytic domain"/>
    <property type="match status" value="1"/>
</dbReference>
<protein>
    <submittedName>
        <fullName evidence="6">Galactitol-1-phosphate 5-dehydrogenase</fullName>
    </submittedName>
</protein>
<dbReference type="InterPro" id="IPR011032">
    <property type="entry name" value="GroES-like_sf"/>
</dbReference>
<evidence type="ECO:0000259" key="5">
    <source>
        <dbReference type="SMART" id="SM00829"/>
    </source>
</evidence>
<keyword evidence="2 4" id="KW-0862">Zinc</keyword>
<dbReference type="InterPro" id="IPR050129">
    <property type="entry name" value="Zn_alcohol_dh"/>
</dbReference>
<dbReference type="EMBL" id="CABGGW010000023">
    <property type="protein sequence ID" value="VUS65736.1"/>
    <property type="molecule type" value="Genomic_DNA"/>
</dbReference>
<dbReference type="Gene3D" id="3.40.50.720">
    <property type="entry name" value="NAD(P)-binding Rossmann-like Domain"/>
    <property type="match status" value="1"/>
</dbReference>
<dbReference type="Proteomes" id="UP000317374">
    <property type="component" value="Unassembled WGS sequence"/>
</dbReference>
<dbReference type="InterPro" id="IPR020843">
    <property type="entry name" value="ER"/>
</dbReference>
<dbReference type="GO" id="GO:0016616">
    <property type="term" value="F:oxidoreductase activity, acting on the CH-OH group of donors, NAD or NADP as acceptor"/>
    <property type="evidence" value="ECO:0007669"/>
    <property type="project" value="UniProtKB-ARBA"/>
</dbReference>
<dbReference type="SUPFAM" id="SSF50129">
    <property type="entry name" value="GroES-like"/>
    <property type="match status" value="1"/>
</dbReference>
<dbReference type="GO" id="GO:0008270">
    <property type="term" value="F:zinc ion binding"/>
    <property type="evidence" value="ECO:0007669"/>
    <property type="project" value="InterPro"/>
</dbReference>